<evidence type="ECO:0000259" key="7">
    <source>
        <dbReference type="PROSITE" id="PS50237"/>
    </source>
</evidence>
<feature type="non-terminal residue" evidence="8">
    <location>
        <position position="344"/>
    </location>
</feature>
<dbReference type="AlphaFoldDB" id="L1JZL2"/>
<feature type="domain" description="HECT" evidence="7">
    <location>
        <begin position="18"/>
        <end position="344"/>
    </location>
</feature>
<dbReference type="EMBL" id="JH992969">
    <property type="protein sequence ID" value="EKX53558.1"/>
    <property type="molecule type" value="Genomic_DNA"/>
</dbReference>
<comment type="pathway">
    <text evidence="2">Protein modification; protein ubiquitination.</text>
</comment>
<evidence type="ECO:0000313" key="9">
    <source>
        <dbReference type="EnsemblProtists" id="EKX53558"/>
    </source>
</evidence>
<dbReference type="PaxDb" id="55529-EKX53558"/>
<dbReference type="eggNOG" id="KOG0939">
    <property type="taxonomic scope" value="Eukaryota"/>
</dbReference>
<evidence type="ECO:0000256" key="2">
    <source>
        <dbReference type="ARBA" id="ARBA00004906"/>
    </source>
</evidence>
<dbReference type="SMART" id="SM00119">
    <property type="entry name" value="HECTc"/>
    <property type="match status" value="1"/>
</dbReference>
<dbReference type="Proteomes" id="UP000011087">
    <property type="component" value="Unassembled WGS sequence"/>
</dbReference>
<dbReference type="GO" id="GO:0061630">
    <property type="term" value="F:ubiquitin protein ligase activity"/>
    <property type="evidence" value="ECO:0007669"/>
    <property type="project" value="UniProtKB-EC"/>
</dbReference>
<accession>L1JZL2</accession>
<comment type="catalytic activity">
    <reaction evidence="1">
        <text>S-ubiquitinyl-[E2 ubiquitin-conjugating enzyme]-L-cysteine + [acceptor protein]-L-lysine = [E2 ubiquitin-conjugating enzyme]-L-cysteine + N(6)-ubiquitinyl-[acceptor protein]-L-lysine.</text>
        <dbReference type="EC" id="2.3.2.26"/>
    </reaction>
</comment>
<evidence type="ECO:0000313" key="10">
    <source>
        <dbReference type="Proteomes" id="UP000011087"/>
    </source>
</evidence>
<evidence type="ECO:0000256" key="6">
    <source>
        <dbReference type="PROSITE-ProRule" id="PRU00104"/>
    </source>
</evidence>
<dbReference type="GeneID" id="17310380"/>
<gene>
    <name evidence="8" type="ORF">GUITHDRAFT_43144</name>
</gene>
<reference evidence="9" key="3">
    <citation type="submission" date="2015-06" db="UniProtKB">
        <authorList>
            <consortium name="EnsemblProtists"/>
        </authorList>
    </citation>
    <scope>IDENTIFICATION</scope>
</reference>
<dbReference type="EnsemblProtists" id="EKX53558">
    <property type="protein sequence ID" value="EKX53558"/>
    <property type="gene ID" value="GUITHDRAFT_43144"/>
</dbReference>
<dbReference type="InterPro" id="IPR050409">
    <property type="entry name" value="E3_ubiq-protein_ligase"/>
</dbReference>
<keyword evidence="5 6" id="KW-0833">Ubl conjugation pathway</keyword>
<dbReference type="EC" id="2.3.2.26" evidence="3"/>
<protein>
    <recommendedName>
        <fullName evidence="3">HECT-type E3 ubiquitin transferase</fullName>
        <ecNumber evidence="3">2.3.2.26</ecNumber>
    </recommendedName>
</protein>
<dbReference type="Gene3D" id="3.90.1750.10">
    <property type="entry name" value="Hect, E3 ligase catalytic domains"/>
    <property type="match status" value="1"/>
</dbReference>
<proteinExistence type="predicted"/>
<dbReference type="RefSeq" id="XP_005840538.1">
    <property type="nucleotide sequence ID" value="XM_005840481.1"/>
</dbReference>
<reference evidence="8 10" key="1">
    <citation type="journal article" date="2012" name="Nature">
        <title>Algal genomes reveal evolutionary mosaicism and the fate of nucleomorphs.</title>
        <authorList>
            <consortium name="DOE Joint Genome Institute"/>
            <person name="Curtis B.A."/>
            <person name="Tanifuji G."/>
            <person name="Burki F."/>
            <person name="Gruber A."/>
            <person name="Irimia M."/>
            <person name="Maruyama S."/>
            <person name="Arias M.C."/>
            <person name="Ball S.G."/>
            <person name="Gile G.H."/>
            <person name="Hirakawa Y."/>
            <person name="Hopkins J.F."/>
            <person name="Kuo A."/>
            <person name="Rensing S.A."/>
            <person name="Schmutz J."/>
            <person name="Symeonidi A."/>
            <person name="Elias M."/>
            <person name="Eveleigh R.J."/>
            <person name="Herman E.K."/>
            <person name="Klute M.J."/>
            <person name="Nakayama T."/>
            <person name="Obornik M."/>
            <person name="Reyes-Prieto A."/>
            <person name="Armbrust E.V."/>
            <person name="Aves S.J."/>
            <person name="Beiko R.G."/>
            <person name="Coutinho P."/>
            <person name="Dacks J.B."/>
            <person name="Durnford D.G."/>
            <person name="Fast N.M."/>
            <person name="Green B.R."/>
            <person name="Grisdale C.J."/>
            <person name="Hempel F."/>
            <person name="Henrissat B."/>
            <person name="Hoppner M.P."/>
            <person name="Ishida K."/>
            <person name="Kim E."/>
            <person name="Koreny L."/>
            <person name="Kroth P.G."/>
            <person name="Liu Y."/>
            <person name="Malik S.B."/>
            <person name="Maier U.G."/>
            <person name="McRose D."/>
            <person name="Mock T."/>
            <person name="Neilson J.A."/>
            <person name="Onodera N.T."/>
            <person name="Poole A.M."/>
            <person name="Pritham E.J."/>
            <person name="Richards T.A."/>
            <person name="Rocap G."/>
            <person name="Roy S.W."/>
            <person name="Sarai C."/>
            <person name="Schaack S."/>
            <person name="Shirato S."/>
            <person name="Slamovits C.H."/>
            <person name="Spencer D.F."/>
            <person name="Suzuki S."/>
            <person name="Worden A.Z."/>
            <person name="Zauner S."/>
            <person name="Barry K."/>
            <person name="Bell C."/>
            <person name="Bharti A.K."/>
            <person name="Crow J.A."/>
            <person name="Grimwood J."/>
            <person name="Kramer R."/>
            <person name="Lindquist E."/>
            <person name="Lucas S."/>
            <person name="Salamov A."/>
            <person name="McFadden G.I."/>
            <person name="Lane C.E."/>
            <person name="Keeling P.J."/>
            <person name="Gray M.W."/>
            <person name="Grigoriev I.V."/>
            <person name="Archibald J.M."/>
        </authorList>
    </citation>
    <scope>NUCLEOTIDE SEQUENCE</scope>
    <source>
        <strain evidence="8 10">CCMP2712</strain>
    </source>
</reference>
<dbReference type="HOGENOM" id="CLU_002173_9_1_1"/>
<dbReference type="KEGG" id="gtt:GUITHDRAFT_43144"/>
<dbReference type="PANTHER" id="PTHR11254:SF440">
    <property type="entry name" value="E3 UBIQUITIN-PROTEIN LIGASE NEDD-4"/>
    <property type="match status" value="1"/>
</dbReference>
<evidence type="ECO:0000256" key="4">
    <source>
        <dbReference type="ARBA" id="ARBA00022679"/>
    </source>
</evidence>
<dbReference type="InterPro" id="IPR035983">
    <property type="entry name" value="Hect_E3_ubiquitin_ligase"/>
</dbReference>
<feature type="non-terminal residue" evidence="8">
    <location>
        <position position="1"/>
    </location>
</feature>
<keyword evidence="4" id="KW-0808">Transferase</keyword>
<dbReference type="OMA" id="RMMIDAN"/>
<dbReference type="STRING" id="905079.L1JZL2"/>
<dbReference type="Pfam" id="PF00632">
    <property type="entry name" value="HECT"/>
    <property type="match status" value="1"/>
</dbReference>
<evidence type="ECO:0000256" key="1">
    <source>
        <dbReference type="ARBA" id="ARBA00000885"/>
    </source>
</evidence>
<dbReference type="SUPFAM" id="SSF56204">
    <property type="entry name" value="Hect, E3 ligase catalytic domain"/>
    <property type="match status" value="1"/>
</dbReference>
<dbReference type="Gene3D" id="3.30.2410.10">
    <property type="entry name" value="Hect, E3 ligase catalytic domain"/>
    <property type="match status" value="1"/>
</dbReference>
<feature type="active site" description="Glycyl thioester intermediate" evidence="6">
    <location>
        <position position="312"/>
    </location>
</feature>
<organism evidence="8">
    <name type="scientific">Guillardia theta (strain CCMP2712)</name>
    <name type="common">Cryptophyte</name>
    <dbReference type="NCBI Taxonomy" id="905079"/>
    <lineage>
        <taxon>Eukaryota</taxon>
        <taxon>Cryptophyceae</taxon>
        <taxon>Pyrenomonadales</taxon>
        <taxon>Geminigeraceae</taxon>
        <taxon>Guillardia</taxon>
    </lineage>
</organism>
<reference evidence="10" key="2">
    <citation type="submission" date="2012-11" db="EMBL/GenBank/DDBJ databases">
        <authorList>
            <person name="Kuo A."/>
            <person name="Curtis B.A."/>
            <person name="Tanifuji G."/>
            <person name="Burki F."/>
            <person name="Gruber A."/>
            <person name="Irimia M."/>
            <person name="Maruyama S."/>
            <person name="Arias M.C."/>
            <person name="Ball S.G."/>
            <person name="Gile G.H."/>
            <person name="Hirakawa Y."/>
            <person name="Hopkins J.F."/>
            <person name="Rensing S.A."/>
            <person name="Schmutz J."/>
            <person name="Symeonidi A."/>
            <person name="Elias M."/>
            <person name="Eveleigh R.J."/>
            <person name="Herman E.K."/>
            <person name="Klute M.J."/>
            <person name="Nakayama T."/>
            <person name="Obornik M."/>
            <person name="Reyes-Prieto A."/>
            <person name="Armbrust E.V."/>
            <person name="Aves S.J."/>
            <person name="Beiko R.G."/>
            <person name="Coutinho P."/>
            <person name="Dacks J.B."/>
            <person name="Durnford D.G."/>
            <person name="Fast N.M."/>
            <person name="Green B.R."/>
            <person name="Grisdale C."/>
            <person name="Hempe F."/>
            <person name="Henrissat B."/>
            <person name="Hoppner M.P."/>
            <person name="Ishida K.-I."/>
            <person name="Kim E."/>
            <person name="Koreny L."/>
            <person name="Kroth P.G."/>
            <person name="Liu Y."/>
            <person name="Malik S.-B."/>
            <person name="Maier U.G."/>
            <person name="McRose D."/>
            <person name="Mock T."/>
            <person name="Neilson J.A."/>
            <person name="Onodera N.T."/>
            <person name="Poole A.M."/>
            <person name="Pritham E.J."/>
            <person name="Richards T.A."/>
            <person name="Rocap G."/>
            <person name="Roy S.W."/>
            <person name="Sarai C."/>
            <person name="Schaack S."/>
            <person name="Shirato S."/>
            <person name="Slamovits C.H."/>
            <person name="Spencer D.F."/>
            <person name="Suzuki S."/>
            <person name="Worden A.Z."/>
            <person name="Zauner S."/>
            <person name="Barry K."/>
            <person name="Bell C."/>
            <person name="Bharti A.K."/>
            <person name="Crow J.A."/>
            <person name="Grimwood J."/>
            <person name="Kramer R."/>
            <person name="Lindquist E."/>
            <person name="Lucas S."/>
            <person name="Salamov A."/>
            <person name="McFadden G.I."/>
            <person name="Lane C.E."/>
            <person name="Keeling P.J."/>
            <person name="Gray M.W."/>
            <person name="Grigoriev I.V."/>
            <person name="Archibald J.M."/>
        </authorList>
    </citation>
    <scope>NUCLEOTIDE SEQUENCE</scope>
    <source>
        <strain evidence="10">CCMP2712</strain>
    </source>
</reference>
<evidence type="ECO:0000313" key="8">
    <source>
        <dbReference type="EMBL" id="EKX53558.1"/>
    </source>
</evidence>
<sequence length="344" mass="38970">IDRSRIVESSIGALIGQSEESCRSRHFEVNFLGEEGTGTGPQREYFAVASKKFVCEDYGLFGLSSGTRVYHPLAGDFGMFAFGRLLGLAIRHQSLVDVKFSRAFLRMIVGGKLELEMLEEIEPDLYRNLCALKGHQDHEAMDLDFTILTDYQPSKQKVELMENGENIKVDSTNIEKYVELYILYKLRDGAKKLMDRLLHGFFEVVPKPAIRIFSDQELDLLLCGLPKIDVDDWRRCQGEQLCETSQLSLWFWEFVCSKEEAERALLLKFCTGSSVSPSVGFENLPGLSSICRFTLACTQEAGDDRLPTASTCFNLLKIPDYSSKEILEERFHVALHYGSEGFSF</sequence>
<dbReference type="PROSITE" id="PS50237">
    <property type="entry name" value="HECT"/>
    <property type="match status" value="1"/>
</dbReference>
<dbReference type="InterPro" id="IPR000569">
    <property type="entry name" value="HECT_dom"/>
</dbReference>
<name>L1JZL2_GUITC</name>
<evidence type="ECO:0000256" key="3">
    <source>
        <dbReference type="ARBA" id="ARBA00012485"/>
    </source>
</evidence>
<keyword evidence="10" id="KW-1185">Reference proteome</keyword>
<dbReference type="Gene3D" id="3.30.2160.10">
    <property type="entry name" value="Hect, E3 ligase catalytic domain"/>
    <property type="match status" value="1"/>
</dbReference>
<dbReference type="OrthoDB" id="271273at2759"/>
<evidence type="ECO:0000256" key="5">
    <source>
        <dbReference type="ARBA" id="ARBA00022786"/>
    </source>
</evidence>
<dbReference type="PANTHER" id="PTHR11254">
    <property type="entry name" value="HECT DOMAIN UBIQUITIN-PROTEIN LIGASE"/>
    <property type="match status" value="1"/>
</dbReference>